<evidence type="ECO:0000313" key="3">
    <source>
        <dbReference type="EMBL" id="QNN57350.1"/>
    </source>
</evidence>
<keyword evidence="1" id="KW-0812">Transmembrane</keyword>
<evidence type="ECO:0000256" key="1">
    <source>
        <dbReference type="SAM" id="Phobius"/>
    </source>
</evidence>
<dbReference type="KEGG" id="drg:H9K76_00100"/>
<accession>A0A7G9RP25</accession>
<sequence length="116" mass="12311">MPILATFIGSIATFLTGFFSRWLGFKAALSLASFLVWITILTTFVTTVSVCLNTLLGMVQGGGGGGGNGALWSYFLMGVGMFIPGNAGAILTCMASVWIGCQVYKIRKTGIHNYSR</sequence>
<dbReference type="AlphaFoldDB" id="A0A7G9RP25"/>
<keyword evidence="4" id="KW-1185">Reference proteome</keyword>
<gene>
    <name evidence="3" type="ORF">H9K76_00100</name>
    <name evidence="2" type="ORF">H9K76_17070</name>
</gene>
<keyword evidence="1" id="KW-1133">Transmembrane helix</keyword>
<evidence type="ECO:0000313" key="4">
    <source>
        <dbReference type="Proteomes" id="UP000515811"/>
    </source>
</evidence>
<dbReference type="EMBL" id="CP060714">
    <property type="protein sequence ID" value="QNN56252.1"/>
    <property type="molecule type" value="Genomic_DNA"/>
</dbReference>
<feature type="transmembrane region" description="Helical" evidence="1">
    <location>
        <begin position="35"/>
        <end position="59"/>
    </location>
</feature>
<reference evidence="3 4" key="1">
    <citation type="submission" date="2020-08" db="EMBL/GenBank/DDBJ databases">
        <title>Genome sequence of Diaphorobacter ruginosibacter DSM 27467T.</title>
        <authorList>
            <person name="Hyun D.-W."/>
            <person name="Bae J.-W."/>
        </authorList>
    </citation>
    <scope>NUCLEOTIDE SEQUENCE [LARGE SCALE GENOMIC DNA]</scope>
    <source>
        <strain evidence="3 4">DSM 27467</strain>
    </source>
</reference>
<keyword evidence="1" id="KW-0472">Membrane</keyword>
<organism evidence="3 4">
    <name type="scientific">Diaphorobacter ruginosibacter</name>
    <dbReference type="NCBI Taxonomy" id="1715720"/>
    <lineage>
        <taxon>Bacteria</taxon>
        <taxon>Pseudomonadati</taxon>
        <taxon>Pseudomonadota</taxon>
        <taxon>Betaproteobacteria</taxon>
        <taxon>Burkholderiales</taxon>
        <taxon>Comamonadaceae</taxon>
        <taxon>Diaphorobacter</taxon>
    </lineage>
</organism>
<name>A0A7G9RP25_9BURK</name>
<proteinExistence type="predicted"/>
<evidence type="ECO:0000313" key="2">
    <source>
        <dbReference type="EMBL" id="QNN56252.1"/>
    </source>
</evidence>
<protein>
    <submittedName>
        <fullName evidence="3">Uncharacterized protein</fullName>
    </submittedName>
</protein>
<feature type="transmembrane region" description="Helical" evidence="1">
    <location>
        <begin position="71"/>
        <end position="99"/>
    </location>
</feature>
<dbReference type="RefSeq" id="WP_187596521.1">
    <property type="nucleotide sequence ID" value="NZ_CP060714.1"/>
</dbReference>
<dbReference type="Proteomes" id="UP000515811">
    <property type="component" value="Chromosome"/>
</dbReference>
<dbReference type="EMBL" id="CP060714">
    <property type="protein sequence ID" value="QNN57350.1"/>
    <property type="molecule type" value="Genomic_DNA"/>
</dbReference>
<feature type="transmembrane region" description="Helical" evidence="1">
    <location>
        <begin position="6"/>
        <end position="23"/>
    </location>
</feature>
<dbReference type="KEGG" id="drg:H9K76_17070"/>